<protein>
    <recommendedName>
        <fullName evidence="3">CBM-cenC domain-containing protein</fullName>
    </recommendedName>
</protein>
<dbReference type="Gene3D" id="2.60.120.260">
    <property type="entry name" value="Galactose-binding domain-like"/>
    <property type="match status" value="1"/>
</dbReference>
<sequence length="1089" mass="116756">MRSRLAVALAVVVLWSGLAGIGGLKGYAEESRLSQKTYGSPEELLPPLNYTVSIFNGTVGEEEGRPVLYTTSKGKPGNLNVIDLYDYKLLRSIPLAPSESSWAHTVAPDGTVYIAADGSGSRLWSYSPVTHTPQVVATFSGESWPMSITTDDQGRVYVGTYPGGKVYRYDPSTRETKDYGRVIGNIPQEYVRSIAYQGGNVYAGTAHHQIVKVNLATGEKTDIAAALSVPAGKDTVYDLDTIDDRYLFARYTDGTGVPGPGYLYDTETQSWLDVVLDNVTGLHETDSLDGKIYFMSDKQLKTFDLATHEVALTGMTYGSGLRGADWVEFPNHPELPGKNLVTVRFDGGVAILNIETKQVHLYPSVVPGTPGVVDRIQSAPDGKLFVSGVQTSRGAAIDPSDLSVTSYAMGQADSIYPLGDKMYFGVYPEGALYAFDRNAAPGENNPKRVFELGDDQERLVNMTAAEGKLYIATIPTYGTLGGSMTVYDPATGTGTVHRNVVQNQSVLSLAYHDGKLFGSTTIRGGLGSVPTEAEAKIFVWDVAGDKKITEFPLLIPGLDKPIFIGDLSEGPDGLIWGTSNEYIFALDPDTYEIVKSKKIYPKLNYSEWAHFQLRWSADGLLYVLFNNKLTVVDPKTLDFRTIADASRFELGVDGNLYMTDAATNTILYRIQVDGEIEAPPAGIPLAVANAGFEEAGTAGAVPGWSPMFAVGSGYNYAVGGDRVFSGAKSLNIKDTLRTASVALQSDRIPVEPGKVYTAGMKIFIQSGQPSFMFRFYNASDAEVGTLQVHLDESRLQQWQDVVLSGAAPAGAVYARLIAVTTRYNISDAYYDDFYVSKADTDAPVSTASVSPDSNAQGWINEDADVTVHATDTAGSGVASVTYAVHGAMNGEPVTTAGDMATFRVSAEGKTSITYFAEDRAYNRETPRTLDINIDKTAPTITMTGAAKFRIDQRATIGCAAVDSLSGIASDNCGQPLVDLPAYELAPGANAVTAKASDVAGNEASAEFGYEVYADYDSLCAVSDEFLGSNQGVALALCAQLKLAEQAEERGEDTAKSGILKAYDHSVAALAGKKLTAEQAGILRKWANQL</sequence>
<dbReference type="InterPro" id="IPR015943">
    <property type="entry name" value="WD40/YVTN_repeat-like_dom_sf"/>
</dbReference>
<dbReference type="InterPro" id="IPR051344">
    <property type="entry name" value="Vgb"/>
</dbReference>
<proteinExistence type="predicted"/>
<evidence type="ECO:0000313" key="2">
    <source>
        <dbReference type="Proteomes" id="UP001161691"/>
    </source>
</evidence>
<dbReference type="Proteomes" id="UP001161691">
    <property type="component" value="Unassembled WGS sequence"/>
</dbReference>
<dbReference type="PANTHER" id="PTHR40274:SF3">
    <property type="entry name" value="VIRGINIAMYCIN B LYASE"/>
    <property type="match status" value="1"/>
</dbReference>
<dbReference type="RefSeq" id="WP_282909184.1">
    <property type="nucleotide sequence ID" value="NZ_JAGRPV010000001.1"/>
</dbReference>
<dbReference type="SUPFAM" id="SSF50998">
    <property type="entry name" value="Quinoprotein alcohol dehydrogenase-like"/>
    <property type="match status" value="2"/>
</dbReference>
<accession>A0ABT6THL2</accession>
<name>A0ABT6THL2_9BACL</name>
<organism evidence="1 2">
    <name type="scientific">Cohnella hashimotonis</name>
    <dbReference type="NCBI Taxonomy" id="2826895"/>
    <lineage>
        <taxon>Bacteria</taxon>
        <taxon>Bacillati</taxon>
        <taxon>Bacillota</taxon>
        <taxon>Bacilli</taxon>
        <taxon>Bacillales</taxon>
        <taxon>Paenibacillaceae</taxon>
        <taxon>Cohnella</taxon>
    </lineage>
</organism>
<dbReference type="EMBL" id="JAGRPV010000001">
    <property type="protein sequence ID" value="MDI4646320.1"/>
    <property type="molecule type" value="Genomic_DNA"/>
</dbReference>
<dbReference type="SUPFAM" id="SSF69322">
    <property type="entry name" value="Tricorn protease domain 2"/>
    <property type="match status" value="1"/>
</dbReference>
<dbReference type="Gene3D" id="2.130.10.10">
    <property type="entry name" value="YVTN repeat-like/Quinoprotein amine dehydrogenase"/>
    <property type="match status" value="2"/>
</dbReference>
<comment type="caution">
    <text evidence="1">The sequence shown here is derived from an EMBL/GenBank/DDBJ whole genome shotgun (WGS) entry which is preliminary data.</text>
</comment>
<keyword evidence="2" id="KW-1185">Reference proteome</keyword>
<evidence type="ECO:0008006" key="3">
    <source>
        <dbReference type="Google" id="ProtNLM"/>
    </source>
</evidence>
<dbReference type="InterPro" id="IPR011047">
    <property type="entry name" value="Quinoprotein_ADH-like_sf"/>
</dbReference>
<evidence type="ECO:0000313" key="1">
    <source>
        <dbReference type="EMBL" id="MDI4646320.1"/>
    </source>
</evidence>
<reference evidence="1" key="1">
    <citation type="submission" date="2023-04" db="EMBL/GenBank/DDBJ databases">
        <title>Comparative genomic analysis of Cohnella hashimotonis sp. nov., isolated from the International Space Station.</title>
        <authorList>
            <person name="Venkateswaran K."/>
            <person name="Simpson A."/>
        </authorList>
    </citation>
    <scope>NUCLEOTIDE SEQUENCE</scope>
    <source>
        <strain evidence="1">F6_2S_P_1</strain>
    </source>
</reference>
<gene>
    <name evidence="1" type="ORF">KB449_15180</name>
</gene>
<dbReference type="PANTHER" id="PTHR40274">
    <property type="entry name" value="VIRGINIAMYCIN B LYASE"/>
    <property type="match status" value="1"/>
</dbReference>